<dbReference type="SUPFAM" id="SSF50129">
    <property type="entry name" value="GroES-like"/>
    <property type="match status" value="1"/>
</dbReference>
<evidence type="ECO:0000313" key="4">
    <source>
        <dbReference type="EMBL" id="MFC5973579.1"/>
    </source>
</evidence>
<reference evidence="4 5" key="1">
    <citation type="journal article" date="2019" name="Int. J. Syst. Evol. Microbiol.">
        <title>The Global Catalogue of Microorganisms (GCM) 10K type strain sequencing project: providing services to taxonomists for standard genome sequencing and annotation.</title>
        <authorList>
            <consortium name="The Broad Institute Genomics Platform"/>
            <consortium name="The Broad Institute Genome Sequencing Center for Infectious Disease"/>
            <person name="Wu L."/>
            <person name="Ma J."/>
        </authorList>
    </citation>
    <scope>NUCLEOTIDE SEQUENCE [LARGE SCALE GENOMIC DNA]</scope>
    <source>
        <strain evidence="4 5">CGMCC 1.12543</strain>
    </source>
</reference>
<dbReference type="GO" id="GO:0043168">
    <property type="term" value="F:anion binding"/>
    <property type="evidence" value="ECO:0007669"/>
    <property type="project" value="UniProtKB-ARBA"/>
</dbReference>
<dbReference type="Gene3D" id="3.40.50.720">
    <property type="entry name" value="NAD(P)-binding Rossmann-like Domain"/>
    <property type="match status" value="1"/>
</dbReference>
<protein>
    <submittedName>
        <fullName evidence="4">Zinc-binding dehydrogenase</fullName>
    </submittedName>
</protein>
<dbReference type="InterPro" id="IPR013149">
    <property type="entry name" value="ADH-like_C"/>
</dbReference>
<evidence type="ECO:0000259" key="3">
    <source>
        <dbReference type="Pfam" id="PF08240"/>
    </source>
</evidence>
<dbReference type="GO" id="GO:0051262">
    <property type="term" value="P:protein tetramerization"/>
    <property type="evidence" value="ECO:0007669"/>
    <property type="project" value="UniProtKB-ARBA"/>
</dbReference>
<dbReference type="InterPro" id="IPR013154">
    <property type="entry name" value="ADH-like_N"/>
</dbReference>
<dbReference type="Pfam" id="PF08240">
    <property type="entry name" value="ADH_N"/>
    <property type="match status" value="1"/>
</dbReference>
<keyword evidence="5" id="KW-1185">Reference proteome</keyword>
<dbReference type="RefSeq" id="WP_247420603.1">
    <property type="nucleotide sequence ID" value="NZ_JALLGW010000003.1"/>
</dbReference>
<evidence type="ECO:0000313" key="5">
    <source>
        <dbReference type="Proteomes" id="UP001596099"/>
    </source>
</evidence>
<sequence length="363" mass="37783">MQTTSMVLAEPGRLEPRTFERPESVTEGALLEVEMTSVCGTDVGLYGGKSAMGTAPVVLGHEVVGRIVDGDPATLDAWDVTVGDRVVPEPYVPCRRCRNCLSGNYHMCEEGRAYGVTISADEPPHLWGGYGDYMYLDPDSRVHDATAVPPRAACLGTVVGNGVRWVLTKGGVTAGDSVAVVGPGAQGLAATVVASEAGAAPIAAFGLEADATKLSVAEELGATHTVFSDQEGAVEQARAIVDGYDVVVVAAPSAPALQFGIDVVRERGTVVLVGMSGEPVSVDLDRVVVDEISLLGGRGQALDVERAMDILGRNAEAVARINSHVFPVDDAETAIRRQLPGEEYDPDLVHAALTPDGTDPGDA</sequence>
<dbReference type="PANTHER" id="PTHR43401:SF2">
    <property type="entry name" value="L-THREONINE 3-DEHYDROGENASE"/>
    <property type="match status" value="1"/>
</dbReference>
<dbReference type="InterPro" id="IPR011032">
    <property type="entry name" value="GroES-like_sf"/>
</dbReference>
<name>A0ABD5RTV2_9EURY</name>
<feature type="domain" description="Alcohol dehydrogenase-like N-terminal" evidence="3">
    <location>
        <begin position="29"/>
        <end position="140"/>
    </location>
</feature>
<accession>A0ABD5RTV2</accession>
<dbReference type="InterPro" id="IPR036291">
    <property type="entry name" value="NAD(P)-bd_dom_sf"/>
</dbReference>
<dbReference type="PANTHER" id="PTHR43401">
    <property type="entry name" value="L-THREONINE 3-DEHYDROGENASE"/>
    <property type="match status" value="1"/>
</dbReference>
<organism evidence="4 5">
    <name type="scientific">Halomarina salina</name>
    <dbReference type="NCBI Taxonomy" id="1872699"/>
    <lineage>
        <taxon>Archaea</taxon>
        <taxon>Methanobacteriati</taxon>
        <taxon>Methanobacteriota</taxon>
        <taxon>Stenosarchaea group</taxon>
        <taxon>Halobacteria</taxon>
        <taxon>Halobacteriales</taxon>
        <taxon>Natronomonadaceae</taxon>
        <taxon>Halomarina</taxon>
    </lineage>
</organism>
<dbReference type="GO" id="GO:0016616">
    <property type="term" value="F:oxidoreductase activity, acting on the CH-OH group of donors, NAD or NADP as acceptor"/>
    <property type="evidence" value="ECO:0007669"/>
    <property type="project" value="UniProtKB-ARBA"/>
</dbReference>
<dbReference type="AlphaFoldDB" id="A0ABD5RTV2"/>
<proteinExistence type="predicted"/>
<dbReference type="SUPFAM" id="SSF51735">
    <property type="entry name" value="NAD(P)-binding Rossmann-fold domains"/>
    <property type="match status" value="1"/>
</dbReference>
<dbReference type="Proteomes" id="UP001596099">
    <property type="component" value="Unassembled WGS sequence"/>
</dbReference>
<evidence type="ECO:0000259" key="2">
    <source>
        <dbReference type="Pfam" id="PF00107"/>
    </source>
</evidence>
<dbReference type="Gene3D" id="3.90.180.10">
    <property type="entry name" value="Medium-chain alcohol dehydrogenases, catalytic domain"/>
    <property type="match status" value="1"/>
</dbReference>
<dbReference type="GO" id="GO:0044281">
    <property type="term" value="P:small molecule metabolic process"/>
    <property type="evidence" value="ECO:0007669"/>
    <property type="project" value="UniProtKB-ARBA"/>
</dbReference>
<keyword evidence="1" id="KW-0560">Oxidoreductase</keyword>
<comment type="caution">
    <text evidence="4">The sequence shown here is derived from an EMBL/GenBank/DDBJ whole genome shotgun (WGS) entry which is preliminary data.</text>
</comment>
<feature type="domain" description="Alcohol dehydrogenase-like C-terminal" evidence="2">
    <location>
        <begin position="187"/>
        <end position="309"/>
    </location>
</feature>
<dbReference type="InterPro" id="IPR050129">
    <property type="entry name" value="Zn_alcohol_dh"/>
</dbReference>
<dbReference type="EMBL" id="JBHSQH010000002">
    <property type="protein sequence ID" value="MFC5973579.1"/>
    <property type="molecule type" value="Genomic_DNA"/>
</dbReference>
<evidence type="ECO:0000256" key="1">
    <source>
        <dbReference type="ARBA" id="ARBA00023002"/>
    </source>
</evidence>
<dbReference type="GO" id="GO:0030554">
    <property type="term" value="F:adenyl nucleotide binding"/>
    <property type="evidence" value="ECO:0007669"/>
    <property type="project" value="UniProtKB-ARBA"/>
</dbReference>
<gene>
    <name evidence="4" type="ORF">ACFPYI_19800</name>
</gene>
<dbReference type="Pfam" id="PF00107">
    <property type="entry name" value="ADH_zinc_N"/>
    <property type="match status" value="1"/>
</dbReference>